<evidence type="ECO:0000256" key="1">
    <source>
        <dbReference type="SAM" id="SignalP"/>
    </source>
</evidence>
<proteinExistence type="predicted"/>
<dbReference type="EMBL" id="JADJMS010000041">
    <property type="protein sequence ID" value="MBK7416349.1"/>
    <property type="molecule type" value="Genomic_DNA"/>
</dbReference>
<protein>
    <recommendedName>
        <fullName evidence="4">Lipoprotein</fullName>
    </recommendedName>
</protein>
<comment type="caution">
    <text evidence="2">The sequence shown here is derived from an EMBL/GenBank/DDBJ whole genome shotgun (WGS) entry which is preliminary data.</text>
</comment>
<organism evidence="2 3">
    <name type="scientific">Candidatus Dechloromonas phosphorivorans</name>
    <dbReference type="NCBI Taxonomy" id="2899244"/>
    <lineage>
        <taxon>Bacteria</taxon>
        <taxon>Pseudomonadati</taxon>
        <taxon>Pseudomonadota</taxon>
        <taxon>Betaproteobacteria</taxon>
        <taxon>Rhodocyclales</taxon>
        <taxon>Azonexaceae</taxon>
        <taxon>Dechloromonas</taxon>
    </lineage>
</organism>
<evidence type="ECO:0000313" key="2">
    <source>
        <dbReference type="EMBL" id="MBK7416349.1"/>
    </source>
</evidence>
<sequence>MCTWRGRFYSFLLASSLCLVGCASWHWEKHGASDDDYTLDEKNCKVQSYSGTDGMVTQASVRKMHTCLQARGWRKVEN</sequence>
<evidence type="ECO:0000313" key="3">
    <source>
        <dbReference type="Proteomes" id="UP000739411"/>
    </source>
</evidence>
<name>A0A935K188_9RHOO</name>
<evidence type="ECO:0008006" key="4">
    <source>
        <dbReference type="Google" id="ProtNLM"/>
    </source>
</evidence>
<keyword evidence="1" id="KW-0732">Signal</keyword>
<feature type="signal peptide" evidence="1">
    <location>
        <begin position="1"/>
        <end position="25"/>
    </location>
</feature>
<feature type="chain" id="PRO_5037910306" description="Lipoprotein" evidence="1">
    <location>
        <begin position="26"/>
        <end position="78"/>
    </location>
</feature>
<reference evidence="2 3" key="1">
    <citation type="submission" date="2020-10" db="EMBL/GenBank/DDBJ databases">
        <title>Connecting structure to function with the recovery of over 1000 high-quality activated sludge metagenome-assembled genomes encoding full-length rRNA genes using long-read sequencing.</title>
        <authorList>
            <person name="Singleton C.M."/>
            <person name="Petriglieri F."/>
            <person name="Kristensen J.M."/>
            <person name="Kirkegaard R.H."/>
            <person name="Michaelsen T.Y."/>
            <person name="Andersen M.H."/>
            <person name="Karst S.M."/>
            <person name="Dueholm M.S."/>
            <person name="Nielsen P.H."/>
            <person name="Albertsen M."/>
        </authorList>
    </citation>
    <scope>NUCLEOTIDE SEQUENCE [LARGE SCALE GENOMIC DNA]</scope>
    <source>
        <strain evidence="2">EsbW_18-Q3-R4-48_BATAC.463</strain>
    </source>
</reference>
<dbReference type="Proteomes" id="UP000739411">
    <property type="component" value="Unassembled WGS sequence"/>
</dbReference>
<accession>A0A935K188</accession>
<dbReference type="AlphaFoldDB" id="A0A935K188"/>
<gene>
    <name evidence="2" type="ORF">IPJ38_15870</name>
</gene>